<dbReference type="InterPro" id="IPR027417">
    <property type="entry name" value="P-loop_NTPase"/>
</dbReference>
<keyword evidence="2" id="KW-0067">ATP-binding</keyword>
<dbReference type="GO" id="GO:0005524">
    <property type="term" value="F:ATP binding"/>
    <property type="evidence" value="ECO:0007669"/>
    <property type="project" value="UniProtKB-KW"/>
</dbReference>
<dbReference type="InterPro" id="IPR010488">
    <property type="entry name" value="Zeta_toxin_domain"/>
</dbReference>
<dbReference type="AlphaFoldDB" id="A0A9W5ARN9"/>
<sequence>MAELIIVSGANGSGKSRLGNFLSKKHNIPFIDTDMYYKKKYGIYRNYSNEEMAETSIELKKLRNSYFKLNQSFIIERILNNPNAIKKIITTAKEYNFEVNMFYVGVDEITTLKNRINSRYLKGEHNVDRNTVLHNLKECKNNFNDIANMCDHVLVYDNSIDGRSLKLISEIENGNIICQNKIDGKTVNWYEQLVKFAKKEKNSFKPNIER</sequence>
<protein>
    <submittedName>
        <fullName evidence="4">Uncharacterized protein conserved in bacteria</fullName>
    </submittedName>
</protein>
<dbReference type="PANTHER" id="PTHR39206">
    <property type="entry name" value="SLL8004 PROTEIN"/>
    <property type="match status" value="1"/>
</dbReference>
<proteinExistence type="predicted"/>
<dbReference type="Proteomes" id="UP000052257">
    <property type="component" value="Unassembled WGS sequence"/>
</dbReference>
<gene>
    <name evidence="4" type="ORF">ERS739220_01055</name>
</gene>
<feature type="domain" description="Zeta toxin" evidence="3">
    <location>
        <begin position="4"/>
        <end position="157"/>
    </location>
</feature>
<dbReference type="GO" id="GO:0016301">
    <property type="term" value="F:kinase activity"/>
    <property type="evidence" value="ECO:0007669"/>
    <property type="project" value="InterPro"/>
</dbReference>
<organism evidence="4 5">
    <name type="scientific">Campylobacter hyointestinalis subsp. hyointestinalis</name>
    <dbReference type="NCBI Taxonomy" id="91352"/>
    <lineage>
        <taxon>Bacteria</taxon>
        <taxon>Pseudomonadati</taxon>
        <taxon>Campylobacterota</taxon>
        <taxon>Epsilonproteobacteria</taxon>
        <taxon>Campylobacterales</taxon>
        <taxon>Campylobacteraceae</taxon>
        <taxon>Campylobacter</taxon>
    </lineage>
</organism>
<name>A0A9W5ARN9_CAMHY</name>
<accession>A0A9W5ARN9</accession>
<dbReference type="Gene3D" id="3.40.50.300">
    <property type="entry name" value="P-loop containing nucleotide triphosphate hydrolases"/>
    <property type="match status" value="1"/>
</dbReference>
<evidence type="ECO:0000256" key="1">
    <source>
        <dbReference type="ARBA" id="ARBA00022741"/>
    </source>
</evidence>
<dbReference type="SUPFAM" id="SSF52540">
    <property type="entry name" value="P-loop containing nucleoside triphosphate hydrolases"/>
    <property type="match status" value="1"/>
</dbReference>
<dbReference type="PANTHER" id="PTHR39206:SF1">
    <property type="entry name" value="SLL8004 PROTEIN"/>
    <property type="match status" value="1"/>
</dbReference>
<evidence type="ECO:0000256" key="2">
    <source>
        <dbReference type="ARBA" id="ARBA00022840"/>
    </source>
</evidence>
<evidence type="ECO:0000259" key="3">
    <source>
        <dbReference type="Pfam" id="PF06414"/>
    </source>
</evidence>
<comment type="caution">
    <text evidence="4">The sequence shown here is derived from an EMBL/GenBank/DDBJ whole genome shotgun (WGS) entry which is preliminary data.</text>
</comment>
<evidence type="ECO:0000313" key="5">
    <source>
        <dbReference type="Proteomes" id="UP000052257"/>
    </source>
</evidence>
<keyword evidence="1" id="KW-0547">Nucleotide-binding</keyword>
<reference evidence="4 5" key="1">
    <citation type="submission" date="2015-11" db="EMBL/GenBank/DDBJ databases">
        <authorList>
            <consortium name="Pathogen Informatics"/>
        </authorList>
    </citation>
    <scope>NUCLEOTIDE SEQUENCE [LARGE SCALE GENOMIC DNA]</scope>
    <source>
        <strain evidence="4 5">006A-0191</strain>
    </source>
</reference>
<dbReference type="Pfam" id="PF06414">
    <property type="entry name" value="Zeta_toxin"/>
    <property type="match status" value="1"/>
</dbReference>
<dbReference type="RefSeq" id="WP_059431089.1">
    <property type="nucleotide sequence ID" value="NZ_FAUW01000002.1"/>
</dbReference>
<evidence type="ECO:0000313" key="4">
    <source>
        <dbReference type="EMBL" id="CUU79276.1"/>
    </source>
</evidence>
<dbReference type="EMBL" id="FAUW01000002">
    <property type="protein sequence ID" value="CUU79276.1"/>
    <property type="molecule type" value="Genomic_DNA"/>
</dbReference>